<dbReference type="GO" id="GO:0015031">
    <property type="term" value="P:protein transport"/>
    <property type="evidence" value="ECO:0007669"/>
    <property type="project" value="UniProtKB-KW"/>
</dbReference>
<dbReference type="PANTHER" id="PTHR30558:SF3">
    <property type="entry name" value="BIOPOLYMER TRANSPORT PROTEIN EXBD-RELATED"/>
    <property type="match status" value="1"/>
</dbReference>
<evidence type="ECO:0000256" key="2">
    <source>
        <dbReference type="ARBA" id="ARBA00005811"/>
    </source>
</evidence>
<dbReference type="RefSeq" id="WP_023366543.1">
    <property type="nucleotide sequence ID" value="NC_022664.1"/>
</dbReference>
<keyword evidence="3" id="KW-1003">Cell membrane</keyword>
<dbReference type="PANTHER" id="PTHR30558">
    <property type="entry name" value="EXBD MEMBRANE COMPONENT OF PMF-DRIVEN MACROMOLECULE IMPORT SYSTEM"/>
    <property type="match status" value="1"/>
</dbReference>
<comment type="subcellular location">
    <subcellularLocation>
        <location evidence="1">Cell membrane</location>
        <topology evidence="1">Single-pass membrane protein</topology>
    </subcellularLocation>
    <subcellularLocation>
        <location evidence="7">Cell membrane</location>
        <topology evidence="7">Single-pass type II membrane protein</topology>
    </subcellularLocation>
</comment>
<accession>U5T6R7</accession>
<dbReference type="OrthoDB" id="9793581at2"/>
<evidence type="ECO:0008006" key="11">
    <source>
        <dbReference type="Google" id="ProtNLM"/>
    </source>
</evidence>
<sequence length="140" mass="14870">MRLSTREPEDPEINLTPLIDVVFLMLVFFVVTTTFTDREALEVTLPSAQSGAPVQTSPVEIVIGADGDLRIDGSAIGNTATALRRALASARAERTAAADRLLIRADRAVPHGRVLRVMDQAGQSGFASVSIATTGQGERP</sequence>
<dbReference type="InterPro" id="IPR003400">
    <property type="entry name" value="ExbD"/>
</dbReference>
<gene>
    <name evidence="9" type="ORF">SPICUR_04665</name>
</gene>
<protein>
    <recommendedName>
        <fullName evidence="11">Biopolymer transporter ExbD</fullName>
    </recommendedName>
</protein>
<keyword evidence="6 8" id="KW-0472">Membrane</keyword>
<keyword evidence="5 8" id="KW-1133">Transmembrane helix</keyword>
<dbReference type="PATRIC" id="fig|1335757.3.peg.908"/>
<proteinExistence type="inferred from homology"/>
<dbReference type="Gene3D" id="3.30.420.270">
    <property type="match status" value="1"/>
</dbReference>
<dbReference type="GO" id="GO:0005886">
    <property type="term" value="C:plasma membrane"/>
    <property type="evidence" value="ECO:0007669"/>
    <property type="project" value="UniProtKB-SubCell"/>
</dbReference>
<keyword evidence="10" id="KW-1185">Reference proteome</keyword>
<dbReference type="STRING" id="1335757.SPICUR_04665"/>
<evidence type="ECO:0000256" key="3">
    <source>
        <dbReference type="ARBA" id="ARBA00022475"/>
    </source>
</evidence>
<dbReference type="Proteomes" id="UP000017640">
    <property type="component" value="Chromosome"/>
</dbReference>
<feature type="transmembrane region" description="Helical" evidence="8">
    <location>
        <begin position="15"/>
        <end position="35"/>
    </location>
</feature>
<keyword evidence="4 7" id="KW-0812">Transmembrane</keyword>
<keyword evidence="7" id="KW-0653">Protein transport</keyword>
<dbReference type="eggNOG" id="COG0848">
    <property type="taxonomic scope" value="Bacteria"/>
</dbReference>
<evidence type="ECO:0000256" key="6">
    <source>
        <dbReference type="ARBA" id="ARBA00023136"/>
    </source>
</evidence>
<evidence type="ECO:0000313" key="9">
    <source>
        <dbReference type="EMBL" id="AGY91912.1"/>
    </source>
</evidence>
<evidence type="ECO:0000256" key="1">
    <source>
        <dbReference type="ARBA" id="ARBA00004162"/>
    </source>
</evidence>
<evidence type="ECO:0000256" key="8">
    <source>
        <dbReference type="SAM" id="Phobius"/>
    </source>
</evidence>
<dbReference type="KEGG" id="spiu:SPICUR_04665"/>
<dbReference type="HOGENOM" id="CLU_085305_3_3_6"/>
<dbReference type="EMBL" id="CP005990">
    <property type="protein sequence ID" value="AGY91912.1"/>
    <property type="molecule type" value="Genomic_DNA"/>
</dbReference>
<keyword evidence="7" id="KW-0813">Transport</keyword>
<evidence type="ECO:0000313" key="10">
    <source>
        <dbReference type="Proteomes" id="UP000017640"/>
    </source>
</evidence>
<dbReference type="GO" id="GO:0022857">
    <property type="term" value="F:transmembrane transporter activity"/>
    <property type="evidence" value="ECO:0007669"/>
    <property type="project" value="InterPro"/>
</dbReference>
<evidence type="ECO:0000256" key="4">
    <source>
        <dbReference type="ARBA" id="ARBA00022692"/>
    </source>
</evidence>
<organism evidence="9 10">
    <name type="scientific">Spiribacter curvatus</name>
    <dbReference type="NCBI Taxonomy" id="1335757"/>
    <lineage>
        <taxon>Bacteria</taxon>
        <taxon>Pseudomonadati</taxon>
        <taxon>Pseudomonadota</taxon>
        <taxon>Gammaproteobacteria</taxon>
        <taxon>Chromatiales</taxon>
        <taxon>Ectothiorhodospiraceae</taxon>
        <taxon>Spiribacter</taxon>
    </lineage>
</organism>
<reference evidence="9 10" key="1">
    <citation type="journal article" date="2013" name="BMC Genomics">
        <title>Genomes of "Spiribacter", a streamlined, successful halophilic bacterium.</title>
        <authorList>
            <person name="Lopez-Perez M."/>
            <person name="Ghai R."/>
            <person name="Leon M.J."/>
            <person name="Rodriguez-Olmos A."/>
            <person name="Copa-Patino J.L."/>
            <person name="Soliveri J."/>
            <person name="Sanchez-Porro C."/>
            <person name="Ventosa A."/>
            <person name="Rodriguez-Valera F."/>
        </authorList>
    </citation>
    <scope>NUCLEOTIDE SEQUENCE [LARGE SCALE GENOMIC DNA]</scope>
    <source>
        <strain evidence="9 10">UAH-SP71</strain>
    </source>
</reference>
<evidence type="ECO:0000256" key="5">
    <source>
        <dbReference type="ARBA" id="ARBA00022989"/>
    </source>
</evidence>
<comment type="similarity">
    <text evidence="2 7">Belongs to the ExbD/TolR family.</text>
</comment>
<dbReference type="AlphaFoldDB" id="U5T6R7"/>
<name>U5T6R7_9GAMM</name>
<evidence type="ECO:0000256" key="7">
    <source>
        <dbReference type="RuleBase" id="RU003879"/>
    </source>
</evidence>
<dbReference type="Pfam" id="PF02472">
    <property type="entry name" value="ExbD"/>
    <property type="match status" value="1"/>
</dbReference>